<sequence>MTDFSIKLSAYLDGELNPVDTKEVEDRLSNDPEAQAEMDALMAADALALEQFDQQLAAPIPMALAKTIKSAPIDRPVRSIASVWGSIAAGLVLFVLGGTGGFMIKDQISPPTTIASAGWLQDISEYHAVYASQGRHLVEVGADEADHIQTWLGNTVGAEFTIPDLSQFGLTFEGGRLLVANAKPVAQLMYRDASGTVIALCLQSRTNQPTPNADFNQTTLNGFDLVSWAANGVNYVVVGPDGRSDLTDIANFAANEV</sequence>
<reference evidence="2 3" key="1">
    <citation type="submission" date="2020-06" db="EMBL/GenBank/DDBJ databases">
        <title>Sulfitobacter algicola sp. nov., isolated from green algae.</title>
        <authorList>
            <person name="Wang C."/>
        </authorList>
    </citation>
    <scope>NUCLEOTIDE SEQUENCE [LARGE SCALE GENOMIC DNA]</scope>
    <source>
        <strain evidence="2 3">1151</strain>
    </source>
</reference>
<dbReference type="EMBL" id="JABUFE010000001">
    <property type="protein sequence ID" value="NSX53419.1"/>
    <property type="molecule type" value="Genomic_DNA"/>
</dbReference>
<keyword evidence="1" id="KW-1133">Transmembrane helix</keyword>
<evidence type="ECO:0000313" key="3">
    <source>
        <dbReference type="Proteomes" id="UP000777935"/>
    </source>
</evidence>
<organism evidence="2 3">
    <name type="scientific">Parasulfitobacter algicola</name>
    <dbReference type="NCBI Taxonomy" id="2614809"/>
    <lineage>
        <taxon>Bacteria</taxon>
        <taxon>Pseudomonadati</taxon>
        <taxon>Pseudomonadota</taxon>
        <taxon>Alphaproteobacteria</taxon>
        <taxon>Rhodobacterales</taxon>
        <taxon>Roseobacteraceae</taxon>
        <taxon>Parasulfitobacter</taxon>
    </lineage>
</organism>
<feature type="transmembrane region" description="Helical" evidence="1">
    <location>
        <begin position="83"/>
        <end position="104"/>
    </location>
</feature>
<evidence type="ECO:0000256" key="1">
    <source>
        <dbReference type="SAM" id="Phobius"/>
    </source>
</evidence>
<comment type="caution">
    <text evidence="2">The sequence shown here is derived from an EMBL/GenBank/DDBJ whole genome shotgun (WGS) entry which is preliminary data.</text>
</comment>
<keyword evidence="3" id="KW-1185">Reference proteome</keyword>
<proteinExistence type="predicted"/>
<accession>A0ABX2IKN2</accession>
<keyword evidence="1" id="KW-0812">Transmembrane</keyword>
<gene>
    <name evidence="2" type="ORF">HRQ87_01235</name>
</gene>
<evidence type="ECO:0000313" key="2">
    <source>
        <dbReference type="EMBL" id="NSX53419.1"/>
    </source>
</evidence>
<dbReference type="RefSeq" id="WP_174134532.1">
    <property type="nucleotide sequence ID" value="NZ_JABUFE010000001.1"/>
</dbReference>
<keyword evidence="1" id="KW-0472">Membrane</keyword>
<name>A0ABX2IKN2_9RHOB</name>
<dbReference type="Proteomes" id="UP000777935">
    <property type="component" value="Unassembled WGS sequence"/>
</dbReference>
<protein>
    <submittedName>
        <fullName evidence="2">Anti-sigma factor</fullName>
    </submittedName>
</protein>